<dbReference type="GO" id="GO:0051087">
    <property type="term" value="F:protein-folding chaperone binding"/>
    <property type="evidence" value="ECO:0007669"/>
    <property type="project" value="TreeGrafter"/>
</dbReference>
<evidence type="ECO:0000256" key="1">
    <source>
        <dbReference type="ARBA" id="ARBA00023186"/>
    </source>
</evidence>
<name>A0AAE1TV66_9EUCA</name>
<dbReference type="PANTHER" id="PTHR24078">
    <property type="entry name" value="DNAJ HOMOLOG SUBFAMILY C MEMBER"/>
    <property type="match status" value="1"/>
</dbReference>
<dbReference type="CDD" id="cd06257">
    <property type="entry name" value="DnaJ"/>
    <property type="match status" value="1"/>
</dbReference>
<gene>
    <name evidence="3" type="ORF">Pmani_031142</name>
</gene>
<feature type="domain" description="Chaperone DnaJ C-terminal" evidence="2">
    <location>
        <begin position="26"/>
        <end position="94"/>
    </location>
</feature>
<dbReference type="EMBL" id="JAWZYT010003876">
    <property type="protein sequence ID" value="KAK4296359.1"/>
    <property type="molecule type" value="Genomic_DNA"/>
</dbReference>
<comment type="caution">
    <text evidence="3">The sequence shown here is derived from an EMBL/GenBank/DDBJ whole genome shotgun (WGS) entry which is preliminary data.</text>
</comment>
<dbReference type="Gene3D" id="2.60.260.20">
    <property type="entry name" value="Urease metallochaperone UreE, N-terminal domain"/>
    <property type="match status" value="1"/>
</dbReference>
<reference evidence="3" key="1">
    <citation type="submission" date="2023-11" db="EMBL/GenBank/DDBJ databases">
        <title>Genome assemblies of two species of porcelain crab, Petrolisthes cinctipes and Petrolisthes manimaculis (Anomura: Porcellanidae).</title>
        <authorList>
            <person name="Angst P."/>
        </authorList>
    </citation>
    <scope>NUCLEOTIDE SEQUENCE</scope>
    <source>
        <strain evidence="3">PB745_02</strain>
        <tissue evidence="3">Gill</tissue>
    </source>
</reference>
<evidence type="ECO:0000313" key="4">
    <source>
        <dbReference type="Proteomes" id="UP001292094"/>
    </source>
</evidence>
<dbReference type="Proteomes" id="UP001292094">
    <property type="component" value="Unassembled WGS sequence"/>
</dbReference>
<dbReference type="SUPFAM" id="SSF49493">
    <property type="entry name" value="HSP40/DnaJ peptide-binding domain"/>
    <property type="match status" value="1"/>
</dbReference>
<dbReference type="Pfam" id="PF01556">
    <property type="entry name" value="DnaJ_C"/>
    <property type="match status" value="1"/>
</dbReference>
<proteinExistence type="predicted"/>
<dbReference type="SUPFAM" id="SSF46565">
    <property type="entry name" value="Chaperone J-domain"/>
    <property type="match status" value="1"/>
</dbReference>
<keyword evidence="1" id="KW-0143">Chaperone</keyword>
<dbReference type="AlphaFoldDB" id="A0AAE1TV66"/>
<dbReference type="InterPro" id="IPR002939">
    <property type="entry name" value="DnaJ_C"/>
</dbReference>
<keyword evidence="4" id="KW-1185">Reference proteome</keyword>
<dbReference type="PANTHER" id="PTHR24078:SF576">
    <property type="entry name" value="AT19485P-RELATED"/>
    <property type="match status" value="1"/>
</dbReference>
<organism evidence="3 4">
    <name type="scientific">Petrolisthes manimaculis</name>
    <dbReference type="NCBI Taxonomy" id="1843537"/>
    <lineage>
        <taxon>Eukaryota</taxon>
        <taxon>Metazoa</taxon>
        <taxon>Ecdysozoa</taxon>
        <taxon>Arthropoda</taxon>
        <taxon>Crustacea</taxon>
        <taxon>Multicrustacea</taxon>
        <taxon>Malacostraca</taxon>
        <taxon>Eumalacostraca</taxon>
        <taxon>Eucarida</taxon>
        <taxon>Decapoda</taxon>
        <taxon>Pleocyemata</taxon>
        <taxon>Anomura</taxon>
        <taxon>Galatheoidea</taxon>
        <taxon>Porcellanidae</taxon>
        <taxon>Petrolisthes</taxon>
    </lineage>
</organism>
<evidence type="ECO:0000313" key="3">
    <source>
        <dbReference type="EMBL" id="KAK4296359.1"/>
    </source>
</evidence>
<protein>
    <recommendedName>
        <fullName evidence="2">Chaperone DnaJ C-terminal domain-containing protein</fullName>
    </recommendedName>
</protein>
<dbReference type="InterPro" id="IPR051339">
    <property type="entry name" value="DnaJ_subfamily_B"/>
</dbReference>
<dbReference type="GO" id="GO:0051082">
    <property type="term" value="F:unfolded protein binding"/>
    <property type="evidence" value="ECO:0007669"/>
    <property type="project" value="InterPro"/>
</dbReference>
<dbReference type="InterPro" id="IPR008971">
    <property type="entry name" value="HSP40/DnaJ_pept-bd"/>
</dbReference>
<accession>A0AAE1TV66</accession>
<dbReference type="InterPro" id="IPR036869">
    <property type="entry name" value="J_dom_sf"/>
</dbReference>
<dbReference type="GO" id="GO:0006457">
    <property type="term" value="P:protein folding"/>
    <property type="evidence" value="ECO:0007669"/>
    <property type="project" value="InterPro"/>
</dbReference>
<dbReference type="InterPro" id="IPR001623">
    <property type="entry name" value="DnaJ_domain"/>
</dbReference>
<evidence type="ECO:0000259" key="2">
    <source>
        <dbReference type="Pfam" id="PF01556"/>
    </source>
</evidence>
<dbReference type="GO" id="GO:0005829">
    <property type="term" value="C:cytosol"/>
    <property type="evidence" value="ECO:0007669"/>
    <property type="project" value="TreeGrafter"/>
</dbReference>
<sequence>MGKNYYNVLGVSKDATLEDITKAYPTISLLEALCGTKLKVPTLGEESKEVLINYTNSGVIKPDTIVRLKEHGLPSSKNSRIIGDIIVTIKIQFPDTCKHKVLHMTIIQIAQNFATIKIDPVRNIQFI</sequence>